<keyword evidence="7" id="KW-0812">Transmembrane</keyword>
<dbReference type="KEGG" id="osn:115210754"/>
<evidence type="ECO:0000259" key="8">
    <source>
        <dbReference type="PROSITE" id="PS00623"/>
    </source>
</evidence>
<dbReference type="PIRSF" id="PIRSF000137">
    <property type="entry name" value="Alcohol_oxidase"/>
    <property type="match status" value="1"/>
</dbReference>
<dbReference type="SUPFAM" id="SSF54373">
    <property type="entry name" value="FAD-linked reductases, C-terminal domain"/>
    <property type="match status" value="1"/>
</dbReference>
<keyword evidence="10" id="KW-1185">Reference proteome</keyword>
<feature type="binding site" evidence="5">
    <location>
        <position position="318"/>
    </location>
    <ligand>
        <name>FAD</name>
        <dbReference type="ChEBI" id="CHEBI:57692"/>
    </ligand>
</feature>
<proteinExistence type="inferred from homology"/>
<feature type="domain" description="Glucose-methanol-choline oxidoreductase N-terminal" evidence="8">
    <location>
        <begin position="180"/>
        <end position="203"/>
    </location>
</feature>
<evidence type="ECO:0000256" key="2">
    <source>
        <dbReference type="ARBA" id="ARBA00010790"/>
    </source>
</evidence>
<organism evidence="10 11">
    <name type="scientific">Octopus sinensis</name>
    <name type="common">East Asian common octopus</name>
    <dbReference type="NCBI Taxonomy" id="2607531"/>
    <lineage>
        <taxon>Eukaryota</taxon>
        <taxon>Metazoa</taxon>
        <taxon>Spiralia</taxon>
        <taxon>Lophotrochozoa</taxon>
        <taxon>Mollusca</taxon>
        <taxon>Cephalopoda</taxon>
        <taxon>Coleoidea</taxon>
        <taxon>Octopodiformes</taxon>
        <taxon>Octopoda</taxon>
        <taxon>Incirrata</taxon>
        <taxon>Octopodidae</taxon>
        <taxon>Octopus</taxon>
    </lineage>
</organism>
<feature type="domain" description="Glucose-methanol-choline oxidoreductase N-terminal" evidence="9">
    <location>
        <begin position="353"/>
        <end position="367"/>
    </location>
</feature>
<dbReference type="AlphaFoldDB" id="A0A6P7SAM9"/>
<evidence type="ECO:0000313" key="10">
    <source>
        <dbReference type="Proteomes" id="UP000515154"/>
    </source>
</evidence>
<keyword evidence="7" id="KW-0472">Membrane</keyword>
<dbReference type="InterPro" id="IPR036188">
    <property type="entry name" value="FAD/NAD-bd_sf"/>
</dbReference>
<protein>
    <submittedName>
        <fullName evidence="11">Glucose dehydrogenase [FAD, quinone]-like</fullName>
    </submittedName>
</protein>
<dbReference type="PROSITE" id="PS00623">
    <property type="entry name" value="GMC_OXRED_1"/>
    <property type="match status" value="1"/>
</dbReference>
<comment type="similarity">
    <text evidence="2 6">Belongs to the GMC oxidoreductase family.</text>
</comment>
<evidence type="ECO:0000259" key="9">
    <source>
        <dbReference type="PROSITE" id="PS00624"/>
    </source>
</evidence>
<dbReference type="Gene3D" id="3.30.560.10">
    <property type="entry name" value="Glucose Oxidase, domain 3"/>
    <property type="match status" value="1"/>
</dbReference>
<keyword evidence="3 6" id="KW-0285">Flavoprotein</keyword>
<evidence type="ECO:0000256" key="1">
    <source>
        <dbReference type="ARBA" id="ARBA00001974"/>
    </source>
</evidence>
<comment type="cofactor">
    <cofactor evidence="1 5">
        <name>FAD</name>
        <dbReference type="ChEBI" id="CHEBI:57692"/>
    </cofactor>
</comment>
<feature type="transmembrane region" description="Helical" evidence="7">
    <location>
        <begin position="59"/>
        <end position="83"/>
    </location>
</feature>
<evidence type="ECO:0000313" key="11">
    <source>
        <dbReference type="RefSeq" id="XP_029635327.2"/>
    </source>
</evidence>
<dbReference type="PANTHER" id="PTHR11552">
    <property type="entry name" value="GLUCOSE-METHANOL-CHOLINE GMC OXIDOREDUCTASE"/>
    <property type="match status" value="1"/>
</dbReference>
<dbReference type="Pfam" id="PF05199">
    <property type="entry name" value="GMC_oxred_C"/>
    <property type="match status" value="1"/>
</dbReference>
<evidence type="ECO:0000256" key="7">
    <source>
        <dbReference type="SAM" id="Phobius"/>
    </source>
</evidence>
<dbReference type="Gene3D" id="3.50.50.60">
    <property type="entry name" value="FAD/NAD(P)-binding domain"/>
    <property type="match status" value="1"/>
</dbReference>
<dbReference type="SUPFAM" id="SSF51905">
    <property type="entry name" value="FAD/NAD(P)-binding domain"/>
    <property type="match status" value="1"/>
</dbReference>
<evidence type="ECO:0000256" key="6">
    <source>
        <dbReference type="RuleBase" id="RU003968"/>
    </source>
</evidence>
<dbReference type="RefSeq" id="XP_029635327.2">
    <property type="nucleotide sequence ID" value="XM_029779467.2"/>
</dbReference>
<reference evidence="11" key="1">
    <citation type="submission" date="2025-08" db="UniProtKB">
        <authorList>
            <consortium name="RefSeq"/>
        </authorList>
    </citation>
    <scope>IDENTIFICATION</scope>
</reference>
<dbReference type="GO" id="GO:0050660">
    <property type="term" value="F:flavin adenine dinucleotide binding"/>
    <property type="evidence" value="ECO:0007669"/>
    <property type="project" value="InterPro"/>
</dbReference>
<evidence type="ECO:0000256" key="3">
    <source>
        <dbReference type="ARBA" id="ARBA00022630"/>
    </source>
</evidence>
<dbReference type="InterPro" id="IPR007867">
    <property type="entry name" value="GMC_OxRtase_C"/>
</dbReference>
<keyword evidence="4 5" id="KW-0274">FAD</keyword>
<dbReference type="Proteomes" id="UP000515154">
    <property type="component" value="Linkage group LG4"/>
</dbReference>
<dbReference type="Pfam" id="PF00732">
    <property type="entry name" value="GMC_oxred_N"/>
    <property type="match status" value="1"/>
</dbReference>
<dbReference type="GO" id="GO:0016614">
    <property type="term" value="F:oxidoreductase activity, acting on CH-OH group of donors"/>
    <property type="evidence" value="ECO:0007669"/>
    <property type="project" value="InterPro"/>
</dbReference>
<evidence type="ECO:0000256" key="5">
    <source>
        <dbReference type="PIRSR" id="PIRSR000137-2"/>
    </source>
</evidence>
<dbReference type="PANTHER" id="PTHR11552:SF147">
    <property type="entry name" value="CHOLINE DEHYDROGENASE, MITOCHONDRIAL"/>
    <property type="match status" value="1"/>
</dbReference>
<gene>
    <name evidence="11" type="primary">LOC115210754</name>
</gene>
<evidence type="ECO:0000256" key="4">
    <source>
        <dbReference type="ARBA" id="ARBA00022827"/>
    </source>
</evidence>
<sequence>MYNTKLQLYVLSEKAHGIRGIKVERFIAIHVLLEITLHEIKAIDISEQVRYVIFSGIRVLPAMTNLLSISAIIVAGICIYYMVKEPTLPALVEKADPVYDYIIIGGGSAGCVLASRLSENENNTVLLLEAGNVETGSMFVSIPAGVAKLFRSSYDWQYFTEPQKQSCQALNEKRSYWASGKTLGGSSSINFMIYERGNHYNYDEWAARGCEGWSYDEVLPYFMKSEGNKIKDLENSVYHNADGPLIVTKVGSTPIINNFLGAAKELGYSVGDINGDLVEGFSQASVTINEGIRWSTSNAFLRPIMERKNLHVLVRALVTKLLMKDNKTEGVQYIRDGIQYTVRVKKEVILSAGSIQSPKILMLSGIGPKDHLEKMMIPVIHDLPVGKYLKNHILVWLRANITKDYSMTKSKAMSLKEFMRYQFFKTGFLASPLAVEGVGFLRSGLQPDKMQPDLSLVLQSSIVIGEPEELDNGFNVNISLIKQTQLLSGPTAADDAEGFKIFVVLVQPKSFGSIELKSTDPQDHPKIYPRFFNDETDFKIMMEGIKVARKMLQTDAMKELGVEIINELHPICSQYTFDTDDYWGCLVRYYTFVMYHPTSTCKMGALNDSSAVVDPQLRVKGVTNLRVVDASIMPEITSSKTNAPTIMIAEKAADMILNRAPLKPIRTKRKV</sequence>
<dbReference type="PROSITE" id="PS00624">
    <property type="entry name" value="GMC_OXRED_2"/>
    <property type="match status" value="1"/>
</dbReference>
<dbReference type="InterPro" id="IPR012132">
    <property type="entry name" value="GMC_OxRdtase"/>
</dbReference>
<keyword evidence="7" id="KW-1133">Transmembrane helix</keyword>
<dbReference type="InterPro" id="IPR000172">
    <property type="entry name" value="GMC_OxRdtase_N"/>
</dbReference>
<accession>A0A6P7SAM9</accession>
<name>A0A6P7SAM9_9MOLL</name>